<dbReference type="InterPro" id="IPR013324">
    <property type="entry name" value="RNA_pol_sigma_r3/r4-like"/>
</dbReference>
<dbReference type="InterPro" id="IPR013325">
    <property type="entry name" value="RNA_pol_sigma_r2"/>
</dbReference>
<dbReference type="Pfam" id="PF08281">
    <property type="entry name" value="Sigma70_r4_2"/>
    <property type="match status" value="1"/>
</dbReference>
<reference evidence="9 10" key="1">
    <citation type="submission" date="2015-02" db="EMBL/GenBank/DDBJ databases">
        <title>Single-cell genomics of uncultivated deep-branching MTB reveals a conserved set of magnetosome genes.</title>
        <authorList>
            <person name="Kolinko S."/>
            <person name="Richter M."/>
            <person name="Glockner F.O."/>
            <person name="Brachmann A."/>
            <person name="Schuler D."/>
        </authorList>
    </citation>
    <scope>NUCLEOTIDE SEQUENCE [LARGE SCALE GENOMIC DNA]</scope>
    <source>
        <strain evidence="9">SKK-01</strain>
    </source>
</reference>
<comment type="caution">
    <text evidence="9">The sequence shown here is derived from an EMBL/GenBank/DDBJ whole genome shotgun (WGS) entry which is preliminary data.</text>
</comment>
<name>A0A0F0CU06_9BACT</name>
<dbReference type="PROSITE" id="PS01063">
    <property type="entry name" value="SIGMA70_ECF"/>
    <property type="match status" value="1"/>
</dbReference>
<dbReference type="PATRIC" id="fig|1609969.3.peg.1234"/>
<evidence type="ECO:0000256" key="1">
    <source>
        <dbReference type="ARBA" id="ARBA00010641"/>
    </source>
</evidence>
<keyword evidence="3 6" id="KW-0731">Sigma factor</keyword>
<evidence type="ECO:0000256" key="2">
    <source>
        <dbReference type="ARBA" id="ARBA00023015"/>
    </source>
</evidence>
<dbReference type="GO" id="GO:0016987">
    <property type="term" value="F:sigma factor activity"/>
    <property type="evidence" value="ECO:0007669"/>
    <property type="project" value="UniProtKB-KW"/>
</dbReference>
<feature type="domain" description="RNA polymerase sigma-70 region 2" evidence="7">
    <location>
        <begin position="24"/>
        <end position="89"/>
    </location>
</feature>
<dbReference type="InterPro" id="IPR036388">
    <property type="entry name" value="WH-like_DNA-bd_sf"/>
</dbReference>
<dbReference type="SUPFAM" id="SSF88946">
    <property type="entry name" value="Sigma2 domain of RNA polymerase sigma factors"/>
    <property type="match status" value="1"/>
</dbReference>
<dbReference type="SUPFAM" id="SSF88659">
    <property type="entry name" value="Sigma3 and sigma4 domains of RNA polymerase sigma factors"/>
    <property type="match status" value="1"/>
</dbReference>
<evidence type="ECO:0000256" key="3">
    <source>
        <dbReference type="ARBA" id="ARBA00023082"/>
    </source>
</evidence>
<dbReference type="Proteomes" id="UP000033428">
    <property type="component" value="Unassembled WGS sequence"/>
</dbReference>
<gene>
    <name evidence="9" type="ORF">OMAG_001150</name>
</gene>
<evidence type="ECO:0000256" key="5">
    <source>
        <dbReference type="ARBA" id="ARBA00023163"/>
    </source>
</evidence>
<protein>
    <recommendedName>
        <fullName evidence="6">RNA polymerase sigma factor</fullName>
    </recommendedName>
</protein>
<dbReference type="InterPro" id="IPR014284">
    <property type="entry name" value="RNA_pol_sigma-70_dom"/>
</dbReference>
<dbReference type="PANTHER" id="PTHR43133:SF51">
    <property type="entry name" value="RNA POLYMERASE SIGMA FACTOR"/>
    <property type="match status" value="1"/>
</dbReference>
<evidence type="ECO:0000259" key="7">
    <source>
        <dbReference type="Pfam" id="PF04542"/>
    </source>
</evidence>
<evidence type="ECO:0000313" key="10">
    <source>
        <dbReference type="Proteomes" id="UP000033428"/>
    </source>
</evidence>
<sequence length="184" mass="21251">MKEIDPNILKRAGLGDIAAFEEIYKTASGFVYNLALNITRNQSDAEEVTQDVFIKIYNKLKDFRFQSEFKTWLYRVTVNTAINYYKKSSKDKKNIINDENAIDTVPAENSTIEDIDKNSNVDNLKKLLETLPPEYKTCLILREIEGMSYEEIAGTLKIPLNTVRSRLKRARMCLLKKMGKEKIL</sequence>
<keyword evidence="4 6" id="KW-0238">DNA-binding</keyword>
<feature type="domain" description="RNA polymerase sigma factor 70 region 4 type 2" evidence="8">
    <location>
        <begin position="123"/>
        <end position="174"/>
    </location>
</feature>
<dbReference type="NCBIfam" id="TIGR02937">
    <property type="entry name" value="sigma70-ECF"/>
    <property type="match status" value="1"/>
</dbReference>
<dbReference type="Pfam" id="PF04542">
    <property type="entry name" value="Sigma70_r2"/>
    <property type="match status" value="1"/>
</dbReference>
<dbReference type="InterPro" id="IPR039425">
    <property type="entry name" value="RNA_pol_sigma-70-like"/>
</dbReference>
<dbReference type="GO" id="GO:0003677">
    <property type="term" value="F:DNA binding"/>
    <property type="evidence" value="ECO:0007669"/>
    <property type="project" value="UniProtKB-KW"/>
</dbReference>
<accession>A0A0F0CU06</accession>
<keyword evidence="5 6" id="KW-0804">Transcription</keyword>
<evidence type="ECO:0000256" key="4">
    <source>
        <dbReference type="ARBA" id="ARBA00023125"/>
    </source>
</evidence>
<evidence type="ECO:0000259" key="8">
    <source>
        <dbReference type="Pfam" id="PF08281"/>
    </source>
</evidence>
<dbReference type="AlphaFoldDB" id="A0A0F0CU06"/>
<keyword evidence="10" id="KW-1185">Reference proteome</keyword>
<dbReference type="InterPro" id="IPR013249">
    <property type="entry name" value="RNA_pol_sigma70_r4_t2"/>
</dbReference>
<dbReference type="InterPro" id="IPR007627">
    <property type="entry name" value="RNA_pol_sigma70_r2"/>
</dbReference>
<dbReference type="EMBL" id="JYNY01000232">
    <property type="protein sequence ID" value="KJJ84920.1"/>
    <property type="molecule type" value="Genomic_DNA"/>
</dbReference>
<comment type="similarity">
    <text evidence="1 6">Belongs to the sigma-70 factor family. ECF subfamily.</text>
</comment>
<dbReference type="CDD" id="cd06171">
    <property type="entry name" value="Sigma70_r4"/>
    <property type="match status" value="1"/>
</dbReference>
<dbReference type="Gene3D" id="1.10.1740.10">
    <property type="match status" value="1"/>
</dbReference>
<evidence type="ECO:0000256" key="6">
    <source>
        <dbReference type="RuleBase" id="RU000716"/>
    </source>
</evidence>
<dbReference type="GO" id="GO:0006352">
    <property type="term" value="P:DNA-templated transcription initiation"/>
    <property type="evidence" value="ECO:0007669"/>
    <property type="project" value="InterPro"/>
</dbReference>
<proteinExistence type="inferred from homology"/>
<dbReference type="InterPro" id="IPR000838">
    <property type="entry name" value="RNA_pol_sigma70_ECF_CS"/>
</dbReference>
<organism evidence="9 10">
    <name type="scientific">Candidatus Omnitrophus magneticus</name>
    <dbReference type="NCBI Taxonomy" id="1609969"/>
    <lineage>
        <taxon>Bacteria</taxon>
        <taxon>Pseudomonadati</taxon>
        <taxon>Candidatus Omnitrophota</taxon>
        <taxon>Candidatus Omnitrophus</taxon>
    </lineage>
</organism>
<dbReference type="Gene3D" id="1.10.10.10">
    <property type="entry name" value="Winged helix-like DNA-binding domain superfamily/Winged helix DNA-binding domain"/>
    <property type="match status" value="1"/>
</dbReference>
<keyword evidence="2 6" id="KW-0805">Transcription regulation</keyword>
<dbReference type="PANTHER" id="PTHR43133">
    <property type="entry name" value="RNA POLYMERASE ECF-TYPE SIGMA FACTO"/>
    <property type="match status" value="1"/>
</dbReference>
<evidence type="ECO:0000313" key="9">
    <source>
        <dbReference type="EMBL" id="KJJ84920.1"/>
    </source>
</evidence>